<dbReference type="PROSITE" id="PS50948">
    <property type="entry name" value="PAN"/>
    <property type="match status" value="3"/>
</dbReference>
<proteinExistence type="predicted"/>
<evidence type="ECO:0000313" key="5">
    <source>
        <dbReference type="EMBL" id="KFG30568.1"/>
    </source>
</evidence>
<dbReference type="VEuPathDB" id="ToxoDB:TGP89_208030"/>
<feature type="signal peptide" evidence="3">
    <location>
        <begin position="1"/>
        <end position="25"/>
    </location>
</feature>
<dbReference type="SMR" id="A0A086JEK0"/>
<dbReference type="OrthoDB" id="329164at2759"/>
<dbReference type="Pfam" id="PF00024">
    <property type="entry name" value="PAN_1"/>
    <property type="match status" value="4"/>
</dbReference>
<dbReference type="Proteomes" id="UP000028828">
    <property type="component" value="Unassembled WGS sequence"/>
</dbReference>
<comment type="caution">
    <text evidence="5">The sequence shown here is derived from an EMBL/GenBank/DDBJ whole genome shotgun (WGS) entry which is preliminary data.</text>
</comment>
<evidence type="ECO:0000256" key="2">
    <source>
        <dbReference type="ARBA" id="ARBA00023157"/>
    </source>
</evidence>
<evidence type="ECO:0000256" key="3">
    <source>
        <dbReference type="SAM" id="SignalP"/>
    </source>
</evidence>
<protein>
    <submittedName>
        <fullName evidence="5">Microneme protein MIC4</fullName>
    </submittedName>
</protein>
<gene>
    <name evidence="5" type="ORF">TGP89_208030</name>
</gene>
<feature type="domain" description="Apple" evidence="4">
    <location>
        <begin position="137"/>
        <end position="214"/>
    </location>
</feature>
<feature type="chain" id="PRO_5001808108" evidence="3">
    <location>
        <begin position="26"/>
        <end position="580"/>
    </location>
</feature>
<dbReference type="InterPro" id="IPR003609">
    <property type="entry name" value="Pan_app"/>
</dbReference>
<dbReference type="CDD" id="cd01100">
    <property type="entry name" value="APPLE_Factor_XI_like"/>
    <property type="match status" value="6"/>
</dbReference>
<feature type="domain" description="Apple" evidence="4">
    <location>
        <begin position="419"/>
        <end position="492"/>
    </location>
</feature>
<name>A0A086JEK0_TOXGO</name>
<organism evidence="5 6">
    <name type="scientific">Toxoplasma gondii p89</name>
    <dbReference type="NCBI Taxonomy" id="943119"/>
    <lineage>
        <taxon>Eukaryota</taxon>
        <taxon>Sar</taxon>
        <taxon>Alveolata</taxon>
        <taxon>Apicomplexa</taxon>
        <taxon>Conoidasida</taxon>
        <taxon>Coccidia</taxon>
        <taxon>Eucoccidiorida</taxon>
        <taxon>Eimeriorina</taxon>
        <taxon>Sarcocystidae</taxon>
        <taxon>Toxoplasma</taxon>
    </lineage>
</organism>
<dbReference type="SUPFAM" id="SSF57414">
    <property type="entry name" value="Hairpin loop containing domain-like"/>
    <property type="match status" value="2"/>
</dbReference>
<keyword evidence="2" id="KW-1015">Disulfide bond</keyword>
<dbReference type="Pfam" id="PF14295">
    <property type="entry name" value="PAN_4"/>
    <property type="match status" value="2"/>
</dbReference>
<dbReference type="InterPro" id="IPR000177">
    <property type="entry name" value="Apple"/>
</dbReference>
<evidence type="ECO:0000259" key="4">
    <source>
        <dbReference type="PROSITE" id="PS50948"/>
    </source>
</evidence>
<dbReference type="SMART" id="SM00473">
    <property type="entry name" value="PAN_AP"/>
    <property type="match status" value="4"/>
</dbReference>
<dbReference type="GO" id="GO:0006508">
    <property type="term" value="P:proteolysis"/>
    <property type="evidence" value="ECO:0007669"/>
    <property type="project" value="InterPro"/>
</dbReference>
<dbReference type="GO" id="GO:0005576">
    <property type="term" value="C:extracellular region"/>
    <property type="evidence" value="ECO:0007669"/>
    <property type="project" value="InterPro"/>
</dbReference>
<feature type="domain" description="Apple" evidence="4">
    <location>
        <begin position="232"/>
        <end position="301"/>
    </location>
</feature>
<evidence type="ECO:0000313" key="6">
    <source>
        <dbReference type="Proteomes" id="UP000028828"/>
    </source>
</evidence>
<sequence length="580" mass="63021">MRASLPVHLVVCTQLSAVWFGVAKAHGGHRLEPHVPGFLQGFTDITPAGDDVSANVTSSEPAKLDLSCVHSDNKGSRAPTIGEPVPDVSLEQCAAQCKAVDGCTHFTYNDDSKMCHVKEGKPDLYDLTGGKTASRSCDRSCFEQHVSYEGAPDVMTAMVTSQSADCQAACAADPSCEIFTYNEHDQKCTFKGRGFSAFKERGVLGVTSGPKQFCDEGGKLTQEEMEDQISGCIQLSDVGSMTADLEEPMEADSVGACMERCRCDGRCTHFTFNDNTRMCYLKGDKMQLYSSPGDRTGPKSCDSSCFSNGVSYVDDPATDVETVFEISHPIYCQVICAANPLCTVFQWYASEAKCVVKRKGFYKHRKTGVTGVTVGPREFCDFGGSIRDREEADAVGSDDGLNAEATMANSPDFHDEVECVHTGNIGSKAQTIGEVKRASSLSECRARCQAEKECSHYTYNVKSGLCYPKRGKPQFYKYLGDMTGSRTCDTSCLRRGVDYSQGPEVGKPWYSTLPTDCQVACDAEDACLVFTWDSATSRCYLIGSGFSAHRRNDVDGVVSGPYTFCDNGENLQVLEAKDTE</sequence>
<evidence type="ECO:0000256" key="1">
    <source>
        <dbReference type="ARBA" id="ARBA00022737"/>
    </source>
</evidence>
<dbReference type="AlphaFoldDB" id="A0A086JEK0"/>
<keyword evidence="1" id="KW-0677">Repeat</keyword>
<dbReference type="Gene3D" id="3.50.4.10">
    <property type="entry name" value="Hepatocyte Growth Factor"/>
    <property type="match status" value="6"/>
</dbReference>
<reference evidence="5 6" key="1">
    <citation type="submission" date="2014-03" db="EMBL/GenBank/DDBJ databases">
        <authorList>
            <person name="Sibley D."/>
            <person name="Venepally P."/>
            <person name="Karamycheva S."/>
            <person name="Hadjithomas M."/>
            <person name="Khan A."/>
            <person name="Brunk B."/>
            <person name="Roos D."/>
            <person name="Caler E."/>
            <person name="Lorenzi H."/>
        </authorList>
    </citation>
    <scope>NUCLEOTIDE SEQUENCE [LARGE SCALE GENOMIC DNA]</scope>
    <source>
        <strain evidence="6">p89</strain>
    </source>
</reference>
<dbReference type="EMBL" id="AEYI02002043">
    <property type="protein sequence ID" value="KFG30568.1"/>
    <property type="molecule type" value="Genomic_DNA"/>
</dbReference>
<dbReference type="SMART" id="SM00223">
    <property type="entry name" value="APPLE"/>
    <property type="match status" value="6"/>
</dbReference>
<keyword evidence="3" id="KW-0732">Signal</keyword>
<accession>A0A086JEK0</accession>